<dbReference type="VEuPathDB" id="FungiDB:RhiirFUN_000841"/>
<reference evidence="1 2" key="2">
    <citation type="submission" date="2017-10" db="EMBL/GenBank/DDBJ databases">
        <title>Genome analyses suggest a sexual origin of heterokaryosis in a supposedly ancient asexual fungus.</title>
        <authorList>
            <person name="Corradi N."/>
            <person name="Sedzielewska K."/>
            <person name="Noel J."/>
            <person name="Charron P."/>
            <person name="Farinelli L."/>
            <person name="Marton T."/>
            <person name="Kruger M."/>
            <person name="Pelin A."/>
            <person name="Brachmann A."/>
            <person name="Corradi N."/>
        </authorList>
    </citation>
    <scope>NUCLEOTIDE SEQUENCE [LARGE SCALE GENOMIC DNA]</scope>
    <source>
        <strain evidence="1 2">A1</strain>
    </source>
</reference>
<dbReference type="VEuPathDB" id="FungiDB:RhiirA1_465141"/>
<dbReference type="AlphaFoldDB" id="A0A2I1F9J1"/>
<organism evidence="1 2">
    <name type="scientific">Rhizophagus irregularis</name>
    <dbReference type="NCBI Taxonomy" id="588596"/>
    <lineage>
        <taxon>Eukaryota</taxon>
        <taxon>Fungi</taxon>
        <taxon>Fungi incertae sedis</taxon>
        <taxon>Mucoromycota</taxon>
        <taxon>Glomeromycotina</taxon>
        <taxon>Glomeromycetes</taxon>
        <taxon>Glomerales</taxon>
        <taxon>Glomeraceae</taxon>
        <taxon>Rhizophagus</taxon>
    </lineage>
</organism>
<accession>A0A2I1F9J1</accession>
<comment type="caution">
    <text evidence="1">The sequence shown here is derived from an EMBL/GenBank/DDBJ whole genome shotgun (WGS) entry which is preliminary data.</text>
</comment>
<proteinExistence type="predicted"/>
<gene>
    <name evidence="1" type="ORF">RhiirA1_465141</name>
</gene>
<dbReference type="VEuPathDB" id="FungiDB:FUN_009021"/>
<name>A0A2I1F9J1_9GLOM</name>
<dbReference type="Proteomes" id="UP000232688">
    <property type="component" value="Unassembled WGS sequence"/>
</dbReference>
<sequence>MLKDKNSNQTIKYNFELVDEALMTNEYNLIWNDRIITGGYRKDDRCIRCGKNEIESWEHIWICEDNEFSIDEIVQGSIYRFEQQLKTCNQEEDISILRNFNIEFISILESPSIILRGKSRKWELEALWIFIYDEIKNRLSIPRCEEIKRLEEKANIQKLDLKKTRRKCSNVRKINRFNYGRE</sequence>
<reference evidence="1 2" key="1">
    <citation type="submission" date="2017-10" db="EMBL/GenBank/DDBJ databases">
        <title>Extensive intraspecific genome diversity in a model arbuscular mycorrhizal fungus.</title>
        <authorList>
            <person name="Chen E.C.H."/>
            <person name="Morin E."/>
            <person name="Baudet D."/>
            <person name="Noel J."/>
            <person name="Ndikumana S."/>
            <person name="Charron P."/>
            <person name="St-Onge C."/>
            <person name="Giorgi J."/>
            <person name="Grigoriev I.V."/>
            <person name="Roux C."/>
            <person name="Martin F.M."/>
            <person name="Corradi N."/>
        </authorList>
    </citation>
    <scope>NUCLEOTIDE SEQUENCE [LARGE SCALE GENOMIC DNA]</scope>
    <source>
        <strain evidence="1 2">A1</strain>
    </source>
</reference>
<evidence type="ECO:0000313" key="1">
    <source>
        <dbReference type="EMBL" id="PKC62435.1"/>
    </source>
</evidence>
<dbReference type="OrthoDB" id="2443717at2759"/>
<evidence type="ECO:0000313" key="2">
    <source>
        <dbReference type="Proteomes" id="UP000232688"/>
    </source>
</evidence>
<protein>
    <submittedName>
        <fullName evidence="1">Uncharacterized protein</fullName>
    </submittedName>
</protein>
<dbReference type="EMBL" id="LLXH01000858">
    <property type="protein sequence ID" value="PKC62435.1"/>
    <property type="molecule type" value="Genomic_DNA"/>
</dbReference>